<dbReference type="Proteomes" id="UP000066737">
    <property type="component" value="Chromosome I"/>
</dbReference>
<reference evidence="4" key="1">
    <citation type="journal article" date="2016" name="Environ. Microbiol.">
        <title>The complete genome of a viable archaeum isolated from 123-million-year-old rock salt.</title>
        <authorList>
            <person name="Jaakkola S.T."/>
            <person name="Pfeiffer F."/>
            <person name="Ravantti J.J."/>
            <person name="Guo Q."/>
            <person name="Liu Y."/>
            <person name="Chen X."/>
            <person name="Ma H."/>
            <person name="Yang C."/>
            <person name="Oksanen H.M."/>
            <person name="Bamford D.H."/>
        </authorList>
    </citation>
    <scope>NUCLEOTIDE SEQUENCE</scope>
    <source>
        <strain evidence="4">JI20-1</strain>
    </source>
</reference>
<dbReference type="KEGG" id="hhb:Hhub_2964"/>
<gene>
    <name evidence="3" type="ORF">HHUB_2964</name>
</gene>
<name>A0A0U5CZE7_9EURY</name>
<dbReference type="RefSeq" id="WP_059057360.1">
    <property type="nucleotide sequence ID" value="NZ_CEML01000001.1"/>
</dbReference>
<feature type="domain" description="DUF7115" evidence="2">
    <location>
        <begin position="1"/>
        <end position="107"/>
    </location>
</feature>
<proteinExistence type="predicted"/>
<feature type="region of interest" description="Disordered" evidence="1">
    <location>
        <begin position="218"/>
        <end position="295"/>
    </location>
</feature>
<protein>
    <recommendedName>
        <fullName evidence="2">DUF7115 domain-containing protein</fullName>
    </recommendedName>
</protein>
<keyword evidence="4" id="KW-1185">Reference proteome</keyword>
<dbReference type="EMBL" id="LN831302">
    <property type="protein sequence ID" value="CQH59389.1"/>
    <property type="molecule type" value="Genomic_DNA"/>
</dbReference>
<dbReference type="InterPro" id="IPR055539">
    <property type="entry name" value="DUF7115"/>
</dbReference>
<evidence type="ECO:0000313" key="3">
    <source>
        <dbReference type="EMBL" id="CQH59389.1"/>
    </source>
</evidence>
<accession>A0A0U5CZE7</accession>
<evidence type="ECO:0000313" key="4">
    <source>
        <dbReference type="Proteomes" id="UP000066737"/>
    </source>
</evidence>
<dbReference type="AlphaFoldDB" id="A0A0U5CZE7"/>
<organism evidence="3 4">
    <name type="scientific">Halobacterium hubeiense</name>
    <dbReference type="NCBI Taxonomy" id="1407499"/>
    <lineage>
        <taxon>Archaea</taxon>
        <taxon>Methanobacteriati</taxon>
        <taxon>Methanobacteriota</taxon>
        <taxon>Stenosarchaea group</taxon>
        <taxon>Halobacteria</taxon>
        <taxon>Halobacteriales</taxon>
        <taxon>Halobacteriaceae</taxon>
        <taxon>Halobacterium</taxon>
    </lineage>
</organism>
<dbReference type="Pfam" id="PF23428">
    <property type="entry name" value="DUF7115"/>
    <property type="match status" value="1"/>
</dbReference>
<dbReference type="OrthoDB" id="307384at2157"/>
<evidence type="ECO:0000256" key="1">
    <source>
        <dbReference type="SAM" id="MobiDB-lite"/>
    </source>
</evidence>
<sequence length="352" mass="37427">MNVPALVQSSLGDEDVAAHVPLKGEDAVFVTPTRTLVYTADGLLSDESVDEFPHDAEGIGVSEGRRKATVTLDYGLDGEESFSVPSGKLDDVLHPILAGVLNAADVTQPGETVKRTYRFSELTLVVTSDRVVKHVGAAVWGTDYEEIDYETVTGIDVEEGNVSSQLVLETTARTQRIKAPNEQFRDVRETVEDAVYAYHDAASAAEFERMNVDEDAGAATEEVSFDSGVEPIDTSGVGEDDEAAEPEPRAEASAGTGGAAGATGEPADGADGDEFASSGFQTAAAKVEPPVDPEELDAELDDLEDTIEELAEALAEQRELAERQAEALDAQQAVIEAQQDRLAALRDLVDEE</sequence>
<dbReference type="GeneID" id="26659590"/>
<evidence type="ECO:0000259" key="2">
    <source>
        <dbReference type="Pfam" id="PF23428"/>
    </source>
</evidence>